<feature type="region of interest" description="Disordered" evidence="1">
    <location>
        <begin position="100"/>
        <end position="146"/>
    </location>
</feature>
<feature type="compositionally biased region" description="Low complexity" evidence="1">
    <location>
        <begin position="136"/>
        <end position="146"/>
    </location>
</feature>
<evidence type="ECO:0000256" key="1">
    <source>
        <dbReference type="SAM" id="MobiDB-lite"/>
    </source>
</evidence>
<protein>
    <submittedName>
        <fullName evidence="2">Uncharacterized protein</fullName>
    </submittedName>
</protein>
<evidence type="ECO:0000313" key="3">
    <source>
        <dbReference type="Proteomes" id="UP000275267"/>
    </source>
</evidence>
<comment type="caution">
    <text evidence="2">The sequence shown here is derived from an EMBL/GenBank/DDBJ whole genome shotgun (WGS) entry which is preliminary data.</text>
</comment>
<feature type="compositionally biased region" description="Basic residues" evidence="1">
    <location>
        <begin position="119"/>
        <end position="129"/>
    </location>
</feature>
<feature type="region of interest" description="Disordered" evidence="1">
    <location>
        <begin position="54"/>
        <end position="81"/>
    </location>
</feature>
<proteinExistence type="predicted"/>
<gene>
    <name evidence="2" type="ORF">C2845_PM03G35850</name>
</gene>
<dbReference type="AlphaFoldDB" id="A0A3L6T959"/>
<dbReference type="EMBL" id="PQIB02000002">
    <property type="protein sequence ID" value="RLN34759.1"/>
    <property type="molecule type" value="Genomic_DNA"/>
</dbReference>
<accession>A0A3L6T959</accession>
<name>A0A3L6T959_PANMI</name>
<keyword evidence="3" id="KW-1185">Reference proteome</keyword>
<organism evidence="2 3">
    <name type="scientific">Panicum miliaceum</name>
    <name type="common">Proso millet</name>
    <name type="synonym">Broomcorn millet</name>
    <dbReference type="NCBI Taxonomy" id="4540"/>
    <lineage>
        <taxon>Eukaryota</taxon>
        <taxon>Viridiplantae</taxon>
        <taxon>Streptophyta</taxon>
        <taxon>Embryophyta</taxon>
        <taxon>Tracheophyta</taxon>
        <taxon>Spermatophyta</taxon>
        <taxon>Magnoliopsida</taxon>
        <taxon>Liliopsida</taxon>
        <taxon>Poales</taxon>
        <taxon>Poaceae</taxon>
        <taxon>PACMAD clade</taxon>
        <taxon>Panicoideae</taxon>
        <taxon>Panicodae</taxon>
        <taxon>Paniceae</taxon>
        <taxon>Panicinae</taxon>
        <taxon>Panicum</taxon>
        <taxon>Panicum sect. Panicum</taxon>
    </lineage>
</organism>
<dbReference type="Proteomes" id="UP000275267">
    <property type="component" value="Unassembled WGS sequence"/>
</dbReference>
<reference evidence="3" key="1">
    <citation type="journal article" date="2019" name="Nat. Commun.">
        <title>The genome of broomcorn millet.</title>
        <authorList>
            <person name="Zou C."/>
            <person name="Miki D."/>
            <person name="Li D."/>
            <person name="Tang Q."/>
            <person name="Xiao L."/>
            <person name="Rajput S."/>
            <person name="Deng P."/>
            <person name="Jia W."/>
            <person name="Huang R."/>
            <person name="Zhang M."/>
            <person name="Sun Y."/>
            <person name="Hu J."/>
            <person name="Fu X."/>
            <person name="Schnable P.S."/>
            <person name="Li F."/>
            <person name="Zhang H."/>
            <person name="Feng B."/>
            <person name="Zhu X."/>
            <person name="Liu R."/>
            <person name="Schnable J.C."/>
            <person name="Zhu J.-K."/>
            <person name="Zhang H."/>
        </authorList>
    </citation>
    <scope>NUCLEOTIDE SEQUENCE [LARGE SCALE GENOMIC DNA]</scope>
</reference>
<evidence type="ECO:0000313" key="2">
    <source>
        <dbReference type="EMBL" id="RLN34759.1"/>
    </source>
</evidence>
<sequence>MVALAKSSGFLRSSETAHSTVIQDVSVPPMSRSCAPKLKRDAFLIIKWPFIIPTPPPPPPRRSRMGDTGGRSAAAAAPSFLPSLRRSAARAGRRKFVRLARTAAAGRPSSPSRSGGRGRLGRRSGRRRRGWPDPAPASVDPASPRLDLPAGAAAGCPLAPGGVCRVGKRRWSYDGVARGGAVAASSRKRCSRWDNGGVLRRGSPCWTLHFGAAVPPHGFF</sequence>